<dbReference type="RefSeq" id="WP_106869561.1">
    <property type="nucleotide sequence ID" value="NZ_CP053841.1"/>
</dbReference>
<dbReference type="AlphaFoldDB" id="A0A2P8R3P6"/>
<dbReference type="Pfam" id="PF20815">
    <property type="entry name" value="GIY_YIG_2"/>
    <property type="match status" value="1"/>
</dbReference>
<keyword evidence="3" id="KW-1185">Reference proteome</keyword>
<feature type="domain" description="GIY-YIG catalytic" evidence="1">
    <location>
        <begin position="23"/>
        <end position="176"/>
    </location>
</feature>
<dbReference type="OrthoDB" id="9937170at2"/>
<organism evidence="2 3">
    <name type="scientific">Campylobacter blaseri</name>
    <dbReference type="NCBI Taxonomy" id="2042961"/>
    <lineage>
        <taxon>Bacteria</taxon>
        <taxon>Pseudomonadati</taxon>
        <taxon>Campylobacterota</taxon>
        <taxon>Epsilonproteobacteria</taxon>
        <taxon>Campylobacterales</taxon>
        <taxon>Campylobacteraceae</taxon>
        <taxon>Campylobacter</taxon>
    </lineage>
</organism>
<evidence type="ECO:0000313" key="2">
    <source>
        <dbReference type="EMBL" id="PSM53108.1"/>
    </source>
</evidence>
<reference evidence="3" key="1">
    <citation type="submission" date="2017-10" db="EMBL/GenBank/DDBJ databases">
        <title>Campylobacter species from seals.</title>
        <authorList>
            <person name="Gilbert M.J."/>
            <person name="Zomer A.L."/>
            <person name="Timmerman A.J."/>
            <person name="Duim B."/>
            <person name="Wagenaar J.A."/>
        </authorList>
    </citation>
    <scope>NUCLEOTIDE SEQUENCE [LARGE SCALE GENOMIC DNA]</scope>
    <source>
        <strain evidence="3">17S00004-5</strain>
    </source>
</reference>
<evidence type="ECO:0000313" key="3">
    <source>
        <dbReference type="Proteomes" id="UP000240535"/>
    </source>
</evidence>
<protein>
    <recommendedName>
        <fullName evidence="1">GIY-YIG catalytic domain-containing protein</fullName>
    </recommendedName>
</protein>
<proteinExistence type="predicted"/>
<gene>
    <name evidence="2" type="ORF">CQ405_00730</name>
</gene>
<dbReference type="Proteomes" id="UP000240535">
    <property type="component" value="Unassembled WGS sequence"/>
</dbReference>
<dbReference type="InterPro" id="IPR049311">
    <property type="entry name" value="GIY_YIG_cat"/>
</dbReference>
<dbReference type="EMBL" id="PDHH01000001">
    <property type="protein sequence ID" value="PSM53108.1"/>
    <property type="molecule type" value="Genomic_DNA"/>
</dbReference>
<evidence type="ECO:0000259" key="1">
    <source>
        <dbReference type="Pfam" id="PF20815"/>
    </source>
</evidence>
<accession>A0A2P8R3P6</accession>
<sequence length="179" mass="21057">MKNNQLRVADIRKNNIKITRNSILYCWWFKVSCFNILLEKLKDEIDFSRIKTKTIEGDIYGLLYAGKAKNGNERLVKYHILDYSNFHNKGVLNGRLSSLRTTLCGLLDKPMSKNKNYINDFIDTNCIVSWMEVCGDELSFLERDFITSNYLPLNYQHTKNILTKSHREILRTCKAKMKF</sequence>
<comment type="caution">
    <text evidence="2">The sequence shown here is derived from an EMBL/GenBank/DDBJ whole genome shotgun (WGS) entry which is preliminary data.</text>
</comment>
<name>A0A2P8R3P6_9BACT</name>